<gene>
    <name evidence="2" type="ORF">PoB_000280600</name>
</gene>
<evidence type="ECO:0000313" key="2">
    <source>
        <dbReference type="EMBL" id="GFN76300.1"/>
    </source>
</evidence>
<reference evidence="2 3" key="1">
    <citation type="journal article" date="2021" name="Elife">
        <title>Chloroplast acquisition without the gene transfer in kleptoplastic sea slugs, Plakobranchus ocellatus.</title>
        <authorList>
            <person name="Maeda T."/>
            <person name="Takahashi S."/>
            <person name="Yoshida T."/>
            <person name="Shimamura S."/>
            <person name="Takaki Y."/>
            <person name="Nagai Y."/>
            <person name="Toyoda A."/>
            <person name="Suzuki Y."/>
            <person name="Arimoto A."/>
            <person name="Ishii H."/>
            <person name="Satoh N."/>
            <person name="Nishiyama T."/>
            <person name="Hasebe M."/>
            <person name="Maruyama T."/>
            <person name="Minagawa J."/>
            <person name="Obokata J."/>
            <person name="Shigenobu S."/>
        </authorList>
    </citation>
    <scope>NUCLEOTIDE SEQUENCE [LARGE SCALE GENOMIC DNA]</scope>
</reference>
<evidence type="ECO:0000313" key="3">
    <source>
        <dbReference type="Proteomes" id="UP000735302"/>
    </source>
</evidence>
<evidence type="ECO:0000256" key="1">
    <source>
        <dbReference type="SAM" id="MobiDB-lite"/>
    </source>
</evidence>
<organism evidence="2 3">
    <name type="scientific">Plakobranchus ocellatus</name>
    <dbReference type="NCBI Taxonomy" id="259542"/>
    <lineage>
        <taxon>Eukaryota</taxon>
        <taxon>Metazoa</taxon>
        <taxon>Spiralia</taxon>
        <taxon>Lophotrochozoa</taxon>
        <taxon>Mollusca</taxon>
        <taxon>Gastropoda</taxon>
        <taxon>Heterobranchia</taxon>
        <taxon>Euthyneura</taxon>
        <taxon>Panpulmonata</taxon>
        <taxon>Sacoglossa</taxon>
        <taxon>Placobranchoidea</taxon>
        <taxon>Plakobranchidae</taxon>
        <taxon>Plakobranchus</taxon>
    </lineage>
</organism>
<feature type="region of interest" description="Disordered" evidence="1">
    <location>
        <begin position="1"/>
        <end position="22"/>
    </location>
</feature>
<dbReference type="EMBL" id="BLXT01000370">
    <property type="protein sequence ID" value="GFN76300.1"/>
    <property type="molecule type" value="Genomic_DNA"/>
</dbReference>
<dbReference type="AlphaFoldDB" id="A0AAV3Y1P9"/>
<sequence length="90" mass="10148">MVELEPAKEGSLQSSGRTHKPLCHRRPLFTQRAYNIYTPSLNPGSSSTNVGLLNSNGFFPAPAFPAPLPATHRWRCIREYRVWNPGRSRV</sequence>
<proteinExistence type="predicted"/>
<keyword evidence="3" id="KW-1185">Reference proteome</keyword>
<comment type="caution">
    <text evidence="2">The sequence shown here is derived from an EMBL/GenBank/DDBJ whole genome shotgun (WGS) entry which is preliminary data.</text>
</comment>
<dbReference type="Proteomes" id="UP000735302">
    <property type="component" value="Unassembled WGS sequence"/>
</dbReference>
<accession>A0AAV3Y1P9</accession>
<name>A0AAV3Y1P9_9GAST</name>
<protein>
    <submittedName>
        <fullName evidence="2">Uncharacterized protein</fullName>
    </submittedName>
</protein>